<protein>
    <submittedName>
        <fullName evidence="7">AGAP003595-PA-like protein</fullName>
    </submittedName>
</protein>
<feature type="compositionally biased region" description="Basic and acidic residues" evidence="5">
    <location>
        <begin position="1049"/>
        <end position="1058"/>
    </location>
</feature>
<keyword evidence="4" id="KW-0539">Nucleus</keyword>
<dbReference type="InterPro" id="IPR011990">
    <property type="entry name" value="TPR-like_helical_dom_sf"/>
</dbReference>
<dbReference type="SUPFAM" id="SSF48452">
    <property type="entry name" value="TPR-like"/>
    <property type="match status" value="2"/>
</dbReference>
<dbReference type="STRING" id="74873.A0A084VHA1"/>
<dbReference type="VEuPathDB" id="VectorBase:ASIS008365"/>
<feature type="compositionally biased region" description="Basic residues" evidence="5">
    <location>
        <begin position="1007"/>
        <end position="1018"/>
    </location>
</feature>
<feature type="domain" description="S1 motif" evidence="6">
    <location>
        <begin position="179"/>
        <end position="245"/>
    </location>
</feature>
<dbReference type="InterPro" id="IPR012340">
    <property type="entry name" value="NA-bd_OB-fold"/>
</dbReference>
<reference evidence="8" key="2">
    <citation type="submission" date="2020-05" db="UniProtKB">
        <authorList>
            <consortium name="EnsemblMetazoa"/>
        </authorList>
    </citation>
    <scope>IDENTIFICATION</scope>
</reference>
<keyword evidence="9" id="KW-1185">Reference proteome</keyword>
<name>A0A084VHA1_ANOSI</name>
<dbReference type="InterPro" id="IPR003029">
    <property type="entry name" value="S1_domain"/>
</dbReference>
<feature type="domain" description="S1 motif" evidence="6">
    <location>
        <begin position="80"/>
        <end position="165"/>
    </location>
</feature>
<dbReference type="InterPro" id="IPR045209">
    <property type="entry name" value="Rrp5"/>
</dbReference>
<evidence type="ECO:0000313" key="9">
    <source>
        <dbReference type="Proteomes" id="UP000030765"/>
    </source>
</evidence>
<dbReference type="EnsemblMetazoa" id="ASIC004638-RA">
    <property type="protein sequence ID" value="ASIC004638-PA"/>
    <property type="gene ID" value="ASIC004638"/>
</dbReference>
<dbReference type="PANTHER" id="PTHR23270:SF10">
    <property type="entry name" value="PROTEIN RRP5 HOMOLOG"/>
    <property type="match status" value="1"/>
</dbReference>
<evidence type="ECO:0000256" key="1">
    <source>
        <dbReference type="ARBA" id="ARBA00004604"/>
    </source>
</evidence>
<dbReference type="SUPFAM" id="SSF50249">
    <property type="entry name" value="Nucleic acid-binding proteins"/>
    <property type="match status" value="1"/>
</dbReference>
<evidence type="ECO:0000256" key="4">
    <source>
        <dbReference type="ARBA" id="ARBA00023242"/>
    </source>
</evidence>
<feature type="region of interest" description="Disordered" evidence="5">
    <location>
        <begin position="982"/>
        <end position="1080"/>
    </location>
</feature>
<feature type="domain" description="S1 motif" evidence="6">
    <location>
        <begin position="444"/>
        <end position="508"/>
    </location>
</feature>
<dbReference type="VEuPathDB" id="VectorBase:ASIC004638"/>
<feature type="compositionally biased region" description="Basic residues" evidence="5">
    <location>
        <begin position="1059"/>
        <end position="1068"/>
    </location>
</feature>
<comment type="subcellular location">
    <subcellularLocation>
        <location evidence="1">Nucleus</location>
        <location evidence="1">Nucleolus</location>
    </subcellularLocation>
</comment>
<dbReference type="GO" id="GO:0003723">
    <property type="term" value="F:RNA binding"/>
    <property type="evidence" value="ECO:0007669"/>
    <property type="project" value="TreeGrafter"/>
</dbReference>
<proteinExistence type="predicted"/>
<reference evidence="7 9" key="1">
    <citation type="journal article" date="2014" name="BMC Genomics">
        <title>Genome sequence of Anopheles sinensis provides insight into genetics basis of mosquito competence for malaria parasites.</title>
        <authorList>
            <person name="Zhou D."/>
            <person name="Zhang D."/>
            <person name="Ding G."/>
            <person name="Shi L."/>
            <person name="Hou Q."/>
            <person name="Ye Y."/>
            <person name="Xu Y."/>
            <person name="Zhou H."/>
            <person name="Xiong C."/>
            <person name="Li S."/>
            <person name="Yu J."/>
            <person name="Hong S."/>
            <person name="Yu X."/>
            <person name="Zou P."/>
            <person name="Chen C."/>
            <person name="Chang X."/>
            <person name="Wang W."/>
            <person name="Lv Y."/>
            <person name="Sun Y."/>
            <person name="Ma L."/>
            <person name="Shen B."/>
            <person name="Zhu C."/>
        </authorList>
    </citation>
    <scope>NUCLEOTIDE SEQUENCE [LARGE SCALE GENOMIC DNA]</scope>
</reference>
<dbReference type="GO" id="GO:0006364">
    <property type="term" value="P:rRNA processing"/>
    <property type="evidence" value="ECO:0007669"/>
    <property type="project" value="UniProtKB-KW"/>
</dbReference>
<sequence length="1462" mass="167778">MVFVEPAFPRGRNVETEEDDKPRWKRERHNNYGVWSREDEKERRPRPKERRRALFDEKEEEEDEQERALRADNLCFRTLQEGMLVLACVSRILKSSLEIAMPGRLHGEVPNSSISVAYSEQLKTMEQRKGTTRYCTPLSDFYSKGDLLYVKVMSKCKGKAICSLNPTDLHSEFVASQIVPGLILAATISAKEDHGYLMETGIRNVRAFLPEGNLNENSTTVGKNLFCSVEKVIQRSEQGALLILRAFKESERRKLDVAVINIDQLVPGCIIPFTVGTPVRNGLRGTLFDDTVSAFVNQNMLKTPKCKPEEYTLFKQMDVTLLYVYPVTKQVFVSMVRYANNKVPDGQNMPQGSKIENAHVVSVTKYGVWFSFLDSRRAFLSKSIIVKGLERGCNYEDTVLSGKYHEGSVHTLYVIRYDVLDRSYIVCDKMENASEETKSSNDIHVGRTYIGKIVKMENAGLQVTVGQVEGLVPKHFLDPKTAIKEGATIRLVAVTNSTFTNHVKFRRKDAKILRGWYQIQPSPDKPLTFDGLVVEDKPDHFVVAFFNDMRGIMYKSPHKYEAQQDQEKLRQLSCGSIERFTVHQFDKTNQTLILSLPGNMKWIEMVTVTVKAIHPTKVEVVDTTNQQEGVIPLELFSVFHDHKLPYLNLLKEGQELNTVKLCAGIYSVRDVRYFQYKPFLAEQVKKGDILRASCYTEKEEHYMNLLLIDYDQRYKVSLPEDTKRNFPAGSIMMVEIKEIEHETWGIKFLKSYRLNDVCKLGVENVFLYMTDYLDDWISLVERYKQQGDSFAKFNIAQMVDCTIEEVGEESEMIVRVHDPSNLECTAKGIALKARPSKIRLPIAYNVGDRLPGRVVWVDVEQKLLRVCIDPPIVQRIGENRWNFSDRPMQYRSVDVLFRNEYVKVCCTNGPLDKFPLVLVPNRCHYNDMRKQEPLSDKISVHVAKQFGPFLFGLEKKDFELFNSFAKQPMNFGTKINIQAGNKEKVSKDNDAEQSGGKTLAKSDTKSKSKLKKKKKSANAKKQLLSQDKLEKKGETNGKKKTNQVASVKENGKKVDRIVKLKKKKKQQKKSPSFPTIDQLDGCDSDLFTIEQLDGAGTDVQAEGKAATKRKASSSRKEGKGLPGATNFWDSTPVYKQPQSDSSEDENSDDERNQAGAKKRLTAKERFEIIKQEEDRLRKIEEELANPSTDPHTPDQFDRLVLAQPNNSMLWIRYMVFHMESAELDKARAVGRKALKTINFREEAELLNVWMALLNLEIRYETVDSFKEVLQEAIQYNDAFKVYSRVLDILIDCKKDTEVRELLELLQKKFRKQNDMWYLAADAWYRIGHGGKAKPLLSQALKSLPNRDHIPLIVKFAFLHNRHGNRDEAHLLFEQILTSYPKRTDIWSQYVDMLVKDGLVENARQILERAVVQRLPLKNMKTLYTKYVNFEEKHGNRDSVRRVKQMATDYVQGQLNNAGIASK</sequence>
<evidence type="ECO:0000256" key="5">
    <source>
        <dbReference type="SAM" id="MobiDB-lite"/>
    </source>
</evidence>
<evidence type="ECO:0000256" key="2">
    <source>
        <dbReference type="ARBA" id="ARBA00022552"/>
    </source>
</evidence>
<dbReference type="EMBL" id="KE524842">
    <property type="protein sequence ID" value="KFB37345.1"/>
    <property type="molecule type" value="Genomic_DNA"/>
</dbReference>
<dbReference type="OrthoDB" id="412781at2759"/>
<evidence type="ECO:0000256" key="3">
    <source>
        <dbReference type="ARBA" id="ARBA00022737"/>
    </source>
</evidence>
<evidence type="ECO:0000259" key="6">
    <source>
        <dbReference type="SMART" id="SM00316"/>
    </source>
</evidence>
<keyword evidence="3" id="KW-0677">Repeat</keyword>
<keyword evidence="2" id="KW-0698">rRNA processing</keyword>
<dbReference type="EMBL" id="ATLV01013150">
    <property type="status" value="NOT_ANNOTATED_CDS"/>
    <property type="molecule type" value="Genomic_DNA"/>
</dbReference>
<dbReference type="Proteomes" id="UP000030765">
    <property type="component" value="Unassembled WGS sequence"/>
</dbReference>
<gene>
    <name evidence="7" type="ORF">ZHAS_00004638</name>
</gene>
<dbReference type="Gene3D" id="1.25.40.10">
    <property type="entry name" value="Tetratricopeptide repeat domain"/>
    <property type="match status" value="2"/>
</dbReference>
<dbReference type="SMART" id="SM00316">
    <property type="entry name" value="S1"/>
    <property type="match status" value="4"/>
</dbReference>
<feature type="compositionally biased region" description="Basic and acidic residues" evidence="5">
    <location>
        <begin position="1027"/>
        <end position="1037"/>
    </location>
</feature>
<feature type="domain" description="S1 motif" evidence="6">
    <location>
        <begin position="350"/>
        <end position="429"/>
    </location>
</feature>
<dbReference type="InterPro" id="IPR055430">
    <property type="entry name" value="HAT_Syf1_CNRKL1_C"/>
</dbReference>
<dbReference type="GO" id="GO:0032040">
    <property type="term" value="C:small-subunit processome"/>
    <property type="evidence" value="ECO:0007669"/>
    <property type="project" value="TreeGrafter"/>
</dbReference>
<dbReference type="OMA" id="EAACIMQ"/>
<organism evidence="7">
    <name type="scientific">Anopheles sinensis</name>
    <name type="common">Mosquito</name>
    <dbReference type="NCBI Taxonomy" id="74873"/>
    <lineage>
        <taxon>Eukaryota</taxon>
        <taxon>Metazoa</taxon>
        <taxon>Ecdysozoa</taxon>
        <taxon>Arthropoda</taxon>
        <taxon>Hexapoda</taxon>
        <taxon>Insecta</taxon>
        <taxon>Pterygota</taxon>
        <taxon>Neoptera</taxon>
        <taxon>Endopterygota</taxon>
        <taxon>Diptera</taxon>
        <taxon>Nematocera</taxon>
        <taxon>Culicoidea</taxon>
        <taxon>Culicidae</taxon>
        <taxon>Anophelinae</taxon>
        <taxon>Anopheles</taxon>
    </lineage>
</organism>
<dbReference type="Pfam" id="PF23231">
    <property type="entry name" value="HAT_Syf1_CNRKL1_C"/>
    <property type="match status" value="1"/>
</dbReference>
<dbReference type="SMART" id="SM00386">
    <property type="entry name" value="HAT"/>
    <property type="match status" value="4"/>
</dbReference>
<feature type="region of interest" description="Disordered" evidence="5">
    <location>
        <begin position="1"/>
        <end position="63"/>
    </location>
</feature>
<dbReference type="Gene3D" id="2.40.50.140">
    <property type="entry name" value="Nucleic acid-binding proteins"/>
    <property type="match status" value="1"/>
</dbReference>
<dbReference type="PANTHER" id="PTHR23270">
    <property type="entry name" value="PROGRAMMED CELL DEATH PROTEIN 11 PRE-RRNA PROCESSING PROTEIN RRP5"/>
    <property type="match status" value="1"/>
</dbReference>
<evidence type="ECO:0000313" key="8">
    <source>
        <dbReference type="EnsemblMetazoa" id="ASIC004638-PA"/>
    </source>
</evidence>
<feature type="region of interest" description="Disordered" evidence="5">
    <location>
        <begin position="1098"/>
        <end position="1158"/>
    </location>
</feature>
<dbReference type="InterPro" id="IPR003107">
    <property type="entry name" value="HAT"/>
</dbReference>
<accession>A0A084VHA1</accession>
<evidence type="ECO:0000313" key="7">
    <source>
        <dbReference type="EMBL" id="KFB37345.1"/>
    </source>
</evidence>